<comment type="cofactor">
    <cofactor evidence="1">
        <name>pyridoxal 5'-phosphate</name>
        <dbReference type="ChEBI" id="CHEBI:597326"/>
    </cofactor>
</comment>
<evidence type="ECO:0000256" key="4">
    <source>
        <dbReference type="RuleBase" id="RU003560"/>
    </source>
</evidence>
<dbReference type="PANTHER" id="PTHR43094">
    <property type="entry name" value="AMINOTRANSFERASE"/>
    <property type="match status" value="1"/>
</dbReference>
<dbReference type="PANTHER" id="PTHR43094:SF1">
    <property type="entry name" value="AMINOTRANSFERASE CLASS-III"/>
    <property type="match status" value="1"/>
</dbReference>
<dbReference type="SUPFAM" id="SSF53383">
    <property type="entry name" value="PLP-dependent transferases"/>
    <property type="match status" value="1"/>
</dbReference>
<comment type="similarity">
    <text evidence="2 4">Belongs to the class-III pyridoxal-phosphate-dependent aminotransferase family.</text>
</comment>
<dbReference type="Pfam" id="PF00202">
    <property type="entry name" value="Aminotran_3"/>
    <property type="match status" value="1"/>
</dbReference>
<proteinExistence type="inferred from homology"/>
<dbReference type="InterPro" id="IPR049704">
    <property type="entry name" value="Aminotrans_3_PPA_site"/>
</dbReference>
<dbReference type="PIRSF" id="PIRSF000521">
    <property type="entry name" value="Transaminase_4ab_Lys_Orn"/>
    <property type="match status" value="1"/>
</dbReference>
<gene>
    <name evidence="5" type="ORF">ACFOFO_07355</name>
</gene>
<protein>
    <submittedName>
        <fullName evidence="5">Aspartate aminotransferase family protein</fullName>
    </submittedName>
</protein>
<dbReference type="CDD" id="cd00610">
    <property type="entry name" value="OAT_like"/>
    <property type="match status" value="1"/>
</dbReference>
<dbReference type="InterPro" id="IPR015424">
    <property type="entry name" value="PyrdxlP-dep_Trfase"/>
</dbReference>
<evidence type="ECO:0000313" key="6">
    <source>
        <dbReference type="Proteomes" id="UP001595530"/>
    </source>
</evidence>
<keyword evidence="5" id="KW-0032">Aminotransferase</keyword>
<dbReference type="InterPro" id="IPR005814">
    <property type="entry name" value="Aminotrans_3"/>
</dbReference>
<keyword evidence="3 4" id="KW-0663">Pyridoxal phosphate</keyword>
<dbReference type="Gene3D" id="3.90.1150.10">
    <property type="entry name" value="Aspartate Aminotransferase, domain 1"/>
    <property type="match status" value="1"/>
</dbReference>
<name>A0ABV7EYC8_9BURK</name>
<evidence type="ECO:0000256" key="1">
    <source>
        <dbReference type="ARBA" id="ARBA00001933"/>
    </source>
</evidence>
<sequence length="451" mass="48469">MAPASTSAGASPTASPTTTSLDHYWMPFTANRYFKTHPKLVTKAEGSYVTFADGRKAFDCLSGLWCSPLGHAHPKLVETVKRQAETVDFCAPFQIANPWAHQLAGKIAGMAPAGMNRVFFTNSGSEAVDTALKIAMAYHRLRGEAGRTRFIGRERGYHGVGFGGISVGGLGPNRKMFSPLTLPGVDHLPHTHNLKEMAFTRGQPTWGAHLADELERIVALHDASNIAAVIVEPFAGSTGILVPPVGYLQRLREICTKHGILLIFDEVISGFGRLGSNFGAQHYGVTPDLMTFAKQVTNGVIPMGGVIAKQEIYDTFMTGPEHAIEFSHGYTYSGHPMAAAVGLTVLDLMQQDGLIQRAAEMAPVIEDAFHSLKGEPGILDIRNAGLSAAVELEPIAGKPGLRALNLFEAAIDEGQLFRAAGDTLAVAPPYLVSKDEIGRMVDTIRKLVRKC</sequence>
<dbReference type="PROSITE" id="PS00600">
    <property type="entry name" value="AA_TRANSFER_CLASS_3"/>
    <property type="match status" value="1"/>
</dbReference>
<dbReference type="Proteomes" id="UP001595530">
    <property type="component" value="Unassembled WGS sequence"/>
</dbReference>
<evidence type="ECO:0000313" key="5">
    <source>
        <dbReference type="EMBL" id="MFC3107778.1"/>
    </source>
</evidence>
<reference evidence="6" key="1">
    <citation type="journal article" date="2019" name="Int. J. Syst. Evol. Microbiol.">
        <title>The Global Catalogue of Microorganisms (GCM) 10K type strain sequencing project: providing services to taxonomists for standard genome sequencing and annotation.</title>
        <authorList>
            <consortium name="The Broad Institute Genomics Platform"/>
            <consortium name="The Broad Institute Genome Sequencing Center for Infectious Disease"/>
            <person name="Wu L."/>
            <person name="Ma J."/>
        </authorList>
    </citation>
    <scope>NUCLEOTIDE SEQUENCE [LARGE SCALE GENOMIC DNA]</scope>
    <source>
        <strain evidence="6">KCTC 42986</strain>
    </source>
</reference>
<dbReference type="InterPro" id="IPR015422">
    <property type="entry name" value="PyrdxlP-dep_Trfase_small"/>
</dbReference>
<keyword evidence="5" id="KW-0808">Transferase</keyword>
<keyword evidence="6" id="KW-1185">Reference proteome</keyword>
<dbReference type="GO" id="GO:0008483">
    <property type="term" value="F:transaminase activity"/>
    <property type="evidence" value="ECO:0007669"/>
    <property type="project" value="UniProtKB-KW"/>
</dbReference>
<evidence type="ECO:0000256" key="2">
    <source>
        <dbReference type="ARBA" id="ARBA00008954"/>
    </source>
</evidence>
<accession>A0ABV7EYC8</accession>
<evidence type="ECO:0000256" key="3">
    <source>
        <dbReference type="ARBA" id="ARBA00022898"/>
    </source>
</evidence>
<dbReference type="EMBL" id="JBHRTP010000019">
    <property type="protein sequence ID" value="MFC3107778.1"/>
    <property type="molecule type" value="Genomic_DNA"/>
</dbReference>
<organism evidence="5 6">
    <name type="scientific">Undibacterium arcticum</name>
    <dbReference type="NCBI Taxonomy" id="1762892"/>
    <lineage>
        <taxon>Bacteria</taxon>
        <taxon>Pseudomonadati</taxon>
        <taxon>Pseudomonadota</taxon>
        <taxon>Betaproteobacteria</taxon>
        <taxon>Burkholderiales</taxon>
        <taxon>Oxalobacteraceae</taxon>
        <taxon>Undibacterium</taxon>
    </lineage>
</organism>
<comment type="caution">
    <text evidence="5">The sequence shown here is derived from an EMBL/GenBank/DDBJ whole genome shotgun (WGS) entry which is preliminary data.</text>
</comment>
<dbReference type="InterPro" id="IPR015421">
    <property type="entry name" value="PyrdxlP-dep_Trfase_major"/>
</dbReference>
<dbReference type="RefSeq" id="WP_390327894.1">
    <property type="nucleotide sequence ID" value="NZ_JBHRTP010000019.1"/>
</dbReference>
<dbReference type="Gene3D" id="3.40.640.10">
    <property type="entry name" value="Type I PLP-dependent aspartate aminotransferase-like (Major domain)"/>
    <property type="match status" value="1"/>
</dbReference>